<comment type="caution">
    <text evidence="2">The sequence shown here is derived from an EMBL/GenBank/DDBJ whole genome shotgun (WGS) entry which is preliminary data.</text>
</comment>
<evidence type="ECO:0000313" key="3">
    <source>
        <dbReference type="Proteomes" id="UP000026941"/>
    </source>
</evidence>
<evidence type="ECO:0000313" key="2">
    <source>
        <dbReference type="EMBL" id="GAJ95154.1"/>
    </source>
</evidence>
<dbReference type="EMBL" id="BAYX01000011">
    <property type="protein sequence ID" value="GAJ95154.1"/>
    <property type="molecule type" value="Genomic_DNA"/>
</dbReference>
<reference evidence="2 3" key="1">
    <citation type="submission" date="2014-05" db="EMBL/GenBank/DDBJ databases">
        <title>Whole genome shotgun sequence of Rhizobium rhizogenes NBRC 13257.</title>
        <authorList>
            <person name="Katano-Makiyama Y."/>
            <person name="Hosoyama A."/>
            <person name="Hashimoto M."/>
            <person name="Hosoyama Y."/>
            <person name="Noguchi M."/>
            <person name="Tsuchikane K."/>
            <person name="Kimura A."/>
            <person name="Ohji S."/>
            <person name="Ichikawa N."/>
            <person name="Yamazoe A."/>
            <person name="Fujita N."/>
        </authorList>
    </citation>
    <scope>NUCLEOTIDE SEQUENCE [LARGE SCALE GENOMIC DNA]</scope>
    <source>
        <strain evidence="2 3">NBRC 13257</strain>
    </source>
</reference>
<organism evidence="2 3">
    <name type="scientific">Rhizobium rhizogenes NBRC 13257</name>
    <dbReference type="NCBI Taxonomy" id="1220581"/>
    <lineage>
        <taxon>Bacteria</taxon>
        <taxon>Pseudomonadati</taxon>
        <taxon>Pseudomonadota</taxon>
        <taxon>Alphaproteobacteria</taxon>
        <taxon>Hyphomicrobiales</taxon>
        <taxon>Rhizobiaceae</taxon>
        <taxon>Rhizobium/Agrobacterium group</taxon>
        <taxon>Rhizobium</taxon>
    </lineage>
</organism>
<gene>
    <name evidence="2" type="ORF">RRH01S_11_00620</name>
</gene>
<dbReference type="RefSeq" id="WP_034516117.1">
    <property type="nucleotide sequence ID" value="NZ_BAYX01000011.1"/>
</dbReference>
<dbReference type="Proteomes" id="UP000026941">
    <property type="component" value="Unassembled WGS sequence"/>
</dbReference>
<accession>A0AA87U6F3</accession>
<dbReference type="AlphaFoldDB" id="A0AA87U6F3"/>
<evidence type="ECO:0000256" key="1">
    <source>
        <dbReference type="SAM" id="MobiDB-lite"/>
    </source>
</evidence>
<sequence length="112" mass="12232">MTIASEGVSAYRWCPLELAPENDFVGFSGDRMIGRVFLEPRPRFNGLWHWSSTTGSDPGLEVLRQGYAASAQLAIEAVQASYENAMGVGLASERDDRVDENPMDHSGIISTP</sequence>
<name>A0AA87U6F3_RHIRH</name>
<feature type="compositionally biased region" description="Basic and acidic residues" evidence="1">
    <location>
        <begin position="92"/>
        <end position="103"/>
    </location>
</feature>
<proteinExistence type="predicted"/>
<protein>
    <submittedName>
        <fullName evidence="2">Uncharacterized protein</fullName>
    </submittedName>
</protein>
<feature type="region of interest" description="Disordered" evidence="1">
    <location>
        <begin position="91"/>
        <end position="112"/>
    </location>
</feature>